<dbReference type="Proteomes" id="UP001441914">
    <property type="component" value="Chromosome 1"/>
</dbReference>
<evidence type="ECO:0000313" key="1">
    <source>
        <dbReference type="EMBL" id="WZS87066.1"/>
    </source>
</evidence>
<evidence type="ECO:0000313" key="2">
    <source>
        <dbReference type="Proteomes" id="UP001441914"/>
    </source>
</evidence>
<protein>
    <recommendedName>
        <fullName evidence="3">Lipoprotein</fullName>
    </recommendedName>
</protein>
<dbReference type="EMBL" id="CP135176">
    <property type="protein sequence ID" value="WZS87066.1"/>
    <property type="molecule type" value="Genomic_DNA"/>
</dbReference>
<dbReference type="PROSITE" id="PS51257">
    <property type="entry name" value="PROKAR_LIPOPROTEIN"/>
    <property type="match status" value="1"/>
</dbReference>
<reference evidence="1 2" key="1">
    <citation type="journal article" date="2024" name="Elife">
        <title>Polysaccharide breakdown products drive degradation-dispersal cycles of foraging bacteria through changes in metabolism and motility.</title>
        <authorList>
            <person name="Stubbusch A.K."/>
            <person name="Keegstra J.M."/>
            <person name="Schwartzman J."/>
            <person name="Pontrelli S."/>
            <person name="Clerc E.E."/>
            <person name="Stocker R."/>
            <person name="Magnabosco C."/>
            <person name="Schubert O.T."/>
            <person name="Ackermann M."/>
            <person name="D'Souza G.G."/>
        </authorList>
    </citation>
    <scope>NUCLEOTIDE SEQUENCE [LARGE SCALE GENOMIC DNA]</scope>
    <source>
        <strain evidence="1 2">ZF270</strain>
    </source>
</reference>
<sequence>MKHPSSIKVLKSTMLIAGVLLVGCKDKNLFEKVEDIENSESTEVETQSFQISEVIVTADSRTFPVKSIIKFEVFAETEALFDGPQDIAAHTSSSRVNISTLPGLRLESMDPDILSIPYGERFGIARKEGPVTVYAHFRGVQSAPLKLKILPLLTSCGQVNNTDKNNSGEACLKVVKGRYAEAKNKLFTGTPSLSFLNALNYRQEDTVDNAGKTYASSVVGVGLHATASALFGLFRQDGQDATLDGTQGQYDRYCQHLAEIQFLERKDWRRATGLELSALYQGSGNFYDNYGVFNQVDYWTASQSMPGQQTALPFEFFSVALKNTGFVFPKSRTVGLAASCVSANASHP</sequence>
<keyword evidence="2" id="KW-1185">Reference proteome</keyword>
<name>A0AAN0LPT3_9VIBR</name>
<dbReference type="RefSeq" id="WP_016800791.1">
    <property type="nucleotide sequence ID" value="NZ_AIDR02000018.1"/>
</dbReference>
<accession>A0AAN0LPT3</accession>
<proteinExistence type="predicted"/>
<gene>
    <name evidence="1" type="ORF">QYQ95_07195</name>
</gene>
<evidence type="ECO:0008006" key="3">
    <source>
        <dbReference type="Google" id="ProtNLM"/>
    </source>
</evidence>
<dbReference type="AlphaFoldDB" id="A0AAN0LPT3"/>
<organism evidence="1 2">
    <name type="scientific">Vibrio cyclitrophicus ZF270</name>
    <dbReference type="NCBI Taxonomy" id="1136176"/>
    <lineage>
        <taxon>Bacteria</taxon>
        <taxon>Pseudomonadati</taxon>
        <taxon>Pseudomonadota</taxon>
        <taxon>Gammaproteobacteria</taxon>
        <taxon>Vibrionales</taxon>
        <taxon>Vibrionaceae</taxon>
        <taxon>Vibrio</taxon>
    </lineage>
</organism>